<reference evidence="1 2" key="1">
    <citation type="submission" date="2015-03" db="EMBL/GenBank/DDBJ databases">
        <title>Genome assembly of Sandaracinus amylolyticus DSM 53668.</title>
        <authorList>
            <person name="Sharma G."/>
            <person name="Subramanian S."/>
        </authorList>
    </citation>
    <scope>NUCLEOTIDE SEQUENCE [LARGE SCALE GENOMIC DNA]</scope>
    <source>
        <strain evidence="1 2">DSM 53668</strain>
    </source>
</reference>
<evidence type="ECO:0000313" key="2">
    <source>
        <dbReference type="Proteomes" id="UP000034883"/>
    </source>
</evidence>
<dbReference type="KEGG" id="samy:DB32_002661"/>
<keyword evidence="2" id="KW-1185">Reference proteome</keyword>
<name>A0A0F6W236_9BACT</name>
<dbReference type="Proteomes" id="UP000034883">
    <property type="component" value="Chromosome"/>
</dbReference>
<organism evidence="1 2">
    <name type="scientific">Sandaracinus amylolyticus</name>
    <dbReference type="NCBI Taxonomy" id="927083"/>
    <lineage>
        <taxon>Bacteria</taxon>
        <taxon>Pseudomonadati</taxon>
        <taxon>Myxococcota</taxon>
        <taxon>Polyangia</taxon>
        <taxon>Polyangiales</taxon>
        <taxon>Sandaracinaceae</taxon>
        <taxon>Sandaracinus</taxon>
    </lineage>
</organism>
<sequence length="51" mass="5497">MELFTDGRQSAQTRASRPLGNLWPSGRKLVAATISIGVNACHHNSFRSASV</sequence>
<accession>A0A0F6W236</accession>
<evidence type="ECO:0000313" key="1">
    <source>
        <dbReference type="EMBL" id="AKF05512.1"/>
    </source>
</evidence>
<protein>
    <submittedName>
        <fullName evidence="1">Uncharacterized protein</fullName>
    </submittedName>
</protein>
<proteinExistence type="predicted"/>
<dbReference type="AlphaFoldDB" id="A0A0F6W236"/>
<dbReference type="STRING" id="927083.DB32_002661"/>
<dbReference type="EMBL" id="CP011125">
    <property type="protein sequence ID" value="AKF05512.1"/>
    <property type="molecule type" value="Genomic_DNA"/>
</dbReference>
<gene>
    <name evidence="1" type="ORF">DB32_002661</name>
</gene>